<dbReference type="InterPro" id="IPR041633">
    <property type="entry name" value="Polbeta"/>
</dbReference>
<accession>A0A7G9FVB4</accession>
<name>A0A7G9FVB4_9FIRM</name>
<gene>
    <name evidence="2" type="ORF">H9Q77_15900</name>
</gene>
<reference evidence="2 3" key="1">
    <citation type="submission" date="2020-08" db="EMBL/GenBank/DDBJ databases">
        <authorList>
            <person name="Liu C."/>
            <person name="Sun Q."/>
        </authorList>
    </citation>
    <scope>NUCLEOTIDE SEQUENCE [LARGE SCALE GENOMIC DNA]</scope>
    <source>
        <strain evidence="2 3">NSJ-8</strain>
    </source>
</reference>
<sequence>MMDNIIKIILYGSVARNENTDESDIDIQEKNMENSKDTYDIEQALDEADLLAENSNERMTHEEVFHALKSRVTIPFTLHGIEEMLTVEYKQGTDSREIGYDALQGFPIDKICCIGYPVMHGYFEHMNATGYRRSCGFIQFVERIENYGENRELSIDVSDDNLEKGNPYFAYGYPAEIFDAPCCNLAGCRHLKWTAYTYLVDLPSRMNSNKLKFLGGYSWGYEEDENGPQRLLPLEILTENDWEKHATEKGILKISQITGGCTAKL</sequence>
<dbReference type="Gene3D" id="3.30.460.10">
    <property type="entry name" value="Beta Polymerase, domain 2"/>
    <property type="match status" value="1"/>
</dbReference>
<keyword evidence="2" id="KW-0808">Transferase</keyword>
<proteinExistence type="predicted"/>
<evidence type="ECO:0000313" key="2">
    <source>
        <dbReference type="EMBL" id="QNM02496.1"/>
    </source>
</evidence>
<protein>
    <submittedName>
        <fullName evidence="2">Nucleotidyltransferase domain-containing protein</fullName>
    </submittedName>
</protein>
<evidence type="ECO:0000313" key="3">
    <source>
        <dbReference type="Proteomes" id="UP000515981"/>
    </source>
</evidence>
<dbReference type="EMBL" id="CP060633">
    <property type="protein sequence ID" value="QNM02496.1"/>
    <property type="molecule type" value="Genomic_DNA"/>
</dbReference>
<dbReference type="KEGG" id="ssun:H9Q77_15900"/>
<dbReference type="SUPFAM" id="SSF81301">
    <property type="entry name" value="Nucleotidyltransferase"/>
    <property type="match status" value="1"/>
</dbReference>
<dbReference type="AlphaFoldDB" id="A0A7G9FVB4"/>
<dbReference type="Pfam" id="PF18765">
    <property type="entry name" value="Polbeta"/>
    <property type="match status" value="1"/>
</dbReference>
<feature type="domain" description="Polymerase beta nucleotidyltransferase" evidence="1">
    <location>
        <begin position="3"/>
        <end position="48"/>
    </location>
</feature>
<dbReference type="GO" id="GO:0016740">
    <property type="term" value="F:transferase activity"/>
    <property type="evidence" value="ECO:0007669"/>
    <property type="project" value="UniProtKB-KW"/>
</dbReference>
<keyword evidence="3" id="KW-1185">Reference proteome</keyword>
<organism evidence="2 3">
    <name type="scientific">Simiaoa sunii</name>
    <dbReference type="NCBI Taxonomy" id="2763672"/>
    <lineage>
        <taxon>Bacteria</taxon>
        <taxon>Bacillati</taxon>
        <taxon>Bacillota</taxon>
        <taxon>Clostridia</taxon>
        <taxon>Lachnospirales</taxon>
        <taxon>Lachnospiraceae</taxon>
        <taxon>Simiaoa</taxon>
    </lineage>
</organism>
<dbReference type="CDD" id="cd05403">
    <property type="entry name" value="NT_KNTase_like"/>
    <property type="match status" value="1"/>
</dbReference>
<dbReference type="InterPro" id="IPR043519">
    <property type="entry name" value="NT_sf"/>
</dbReference>
<dbReference type="RefSeq" id="WP_249327172.1">
    <property type="nucleotide sequence ID" value="NZ_CP060633.1"/>
</dbReference>
<dbReference type="Proteomes" id="UP000515981">
    <property type="component" value="Chromosome"/>
</dbReference>
<evidence type="ECO:0000259" key="1">
    <source>
        <dbReference type="Pfam" id="PF18765"/>
    </source>
</evidence>